<keyword evidence="13" id="KW-1185">Reference proteome</keyword>
<dbReference type="GO" id="GO:0005524">
    <property type="term" value="F:ATP binding"/>
    <property type="evidence" value="ECO:0007669"/>
    <property type="project" value="UniProtKB-KW"/>
</dbReference>
<dbReference type="InterPro" id="IPR027417">
    <property type="entry name" value="P-loop_NTPase"/>
</dbReference>
<comment type="caution">
    <text evidence="12">The sequence shown here is derived from an EMBL/GenBank/DDBJ whole genome shotgun (WGS) entry which is preliminary data.</text>
</comment>
<proteinExistence type="inferred from homology"/>
<dbReference type="GO" id="GO:0030687">
    <property type="term" value="C:preribosome, large subunit precursor"/>
    <property type="evidence" value="ECO:0007669"/>
    <property type="project" value="TreeGrafter"/>
</dbReference>
<comment type="subcellular location">
    <subcellularLocation>
        <location evidence="1">Nucleus</location>
        <location evidence="1">Nucleolus</location>
    </subcellularLocation>
    <subcellularLocation>
        <location evidence="2">Nucleus</location>
        <location evidence="2">Nucleoplasm</location>
    </subcellularLocation>
</comment>
<feature type="compositionally biased region" description="Polar residues" evidence="10">
    <location>
        <begin position="4940"/>
        <end position="4967"/>
    </location>
</feature>
<dbReference type="GO" id="GO:0016887">
    <property type="term" value="F:ATP hydrolysis activity"/>
    <property type="evidence" value="ECO:0007669"/>
    <property type="project" value="InterPro"/>
</dbReference>
<feature type="compositionally biased region" description="Basic and acidic residues" evidence="10">
    <location>
        <begin position="4864"/>
        <end position="4875"/>
    </location>
</feature>
<dbReference type="FunFam" id="3.40.50.300:FF:001861">
    <property type="entry name" value="Midasin"/>
    <property type="match status" value="1"/>
</dbReference>
<dbReference type="InterPro" id="IPR041190">
    <property type="entry name" value="Midasin_AAA_lid_5"/>
</dbReference>
<dbReference type="Pfam" id="PF17867">
    <property type="entry name" value="AAA_lid_7"/>
    <property type="match status" value="3"/>
</dbReference>
<dbReference type="PIRSF" id="PIRSF010340">
    <property type="entry name" value="Midasin"/>
    <property type="match status" value="1"/>
</dbReference>
<keyword evidence="8 9" id="KW-0539">Nucleus</keyword>
<comment type="similarity">
    <text evidence="3 9">Belongs to the midasin family.</text>
</comment>
<dbReference type="SUPFAM" id="SSF52540">
    <property type="entry name" value="P-loop containing nucleoside triphosphate hydrolases"/>
    <property type="match status" value="6"/>
</dbReference>
<dbReference type="Gene3D" id="3.40.50.300">
    <property type="entry name" value="P-loop containing nucleotide triphosphate hydrolases"/>
    <property type="match status" value="7"/>
</dbReference>
<accession>A0A8X8WJE9</accession>
<dbReference type="InterPro" id="IPR036465">
    <property type="entry name" value="vWFA_dom_sf"/>
</dbReference>
<dbReference type="InterPro" id="IPR040848">
    <property type="entry name" value="AAA_lid_7"/>
</dbReference>
<feature type="compositionally biased region" description="Polar residues" evidence="10">
    <location>
        <begin position="4615"/>
        <end position="4626"/>
    </location>
</feature>
<feature type="compositionally biased region" description="Acidic residues" evidence="10">
    <location>
        <begin position="4685"/>
        <end position="4700"/>
    </location>
</feature>
<feature type="compositionally biased region" description="Acidic residues" evidence="10">
    <location>
        <begin position="4771"/>
        <end position="4786"/>
    </location>
</feature>
<comment type="function">
    <text evidence="9">Nuclear chaperone required for maturation and nuclear export of pre-60S ribosome subunits.</text>
</comment>
<evidence type="ECO:0000313" key="13">
    <source>
        <dbReference type="Proteomes" id="UP000298416"/>
    </source>
</evidence>
<gene>
    <name evidence="12" type="ORF">SASPL_141814</name>
</gene>
<dbReference type="FunFam" id="3.40.50.300:FF:000582">
    <property type="entry name" value="Midasin"/>
    <property type="match status" value="1"/>
</dbReference>
<dbReference type="InterPro" id="IPR048617">
    <property type="entry name" value="MDN1_AAA_lid_4"/>
</dbReference>
<dbReference type="FunFam" id="3.40.50.300:FF:000142">
    <property type="entry name" value="Midasin"/>
    <property type="match status" value="1"/>
</dbReference>
<dbReference type="EMBL" id="PNBA02000016">
    <property type="protein sequence ID" value="KAG6395690.1"/>
    <property type="molecule type" value="Genomic_DNA"/>
</dbReference>
<evidence type="ECO:0000256" key="6">
    <source>
        <dbReference type="ARBA" id="ARBA00022840"/>
    </source>
</evidence>
<dbReference type="InterPro" id="IPR003593">
    <property type="entry name" value="AAA+_ATPase"/>
</dbReference>
<dbReference type="PANTHER" id="PTHR48103">
    <property type="entry name" value="MIDASIN-RELATED"/>
    <property type="match status" value="1"/>
</dbReference>
<feature type="compositionally biased region" description="Basic and acidic residues" evidence="10">
    <location>
        <begin position="4909"/>
        <end position="4920"/>
    </location>
</feature>
<dbReference type="PANTHER" id="PTHR48103:SF2">
    <property type="entry name" value="MIDASIN"/>
    <property type="match status" value="1"/>
</dbReference>
<dbReference type="PROSITE" id="PS00675">
    <property type="entry name" value="SIGMA54_INTERACT_1"/>
    <property type="match status" value="1"/>
</dbReference>
<dbReference type="FunFam" id="3.40.50.410:FF:000114">
    <property type="entry name" value="Midasin"/>
    <property type="match status" value="1"/>
</dbReference>
<dbReference type="GO" id="GO:0000055">
    <property type="term" value="P:ribosomal large subunit export from nucleus"/>
    <property type="evidence" value="ECO:0007669"/>
    <property type="project" value="TreeGrafter"/>
</dbReference>
<feature type="compositionally biased region" description="Acidic residues" evidence="10">
    <location>
        <begin position="4810"/>
        <end position="4837"/>
    </location>
</feature>
<dbReference type="InterPro" id="IPR025662">
    <property type="entry name" value="Sigma_54_int_dom_ATP-bd_1"/>
</dbReference>
<dbReference type="SUPFAM" id="SSF53300">
    <property type="entry name" value="vWA-like"/>
    <property type="match status" value="1"/>
</dbReference>
<evidence type="ECO:0000256" key="9">
    <source>
        <dbReference type="PIRNR" id="PIRNR010340"/>
    </source>
</evidence>
<dbReference type="InterPro" id="IPR002035">
    <property type="entry name" value="VWF_A"/>
</dbReference>
<keyword evidence="6 9" id="KW-0067">ATP-binding</keyword>
<feature type="region of interest" description="Disordered" evidence="10">
    <location>
        <begin position="4610"/>
        <end position="4634"/>
    </location>
</feature>
<name>A0A8X8WJE9_SALSN</name>
<feature type="region of interest" description="Disordered" evidence="10">
    <location>
        <begin position="5452"/>
        <end position="5473"/>
    </location>
</feature>
<feature type="compositionally biased region" description="Polar residues" evidence="10">
    <location>
        <begin position="4878"/>
        <end position="4893"/>
    </location>
</feature>
<evidence type="ECO:0000256" key="3">
    <source>
        <dbReference type="ARBA" id="ARBA00007188"/>
    </source>
</evidence>
<feature type="region of interest" description="Disordered" evidence="10">
    <location>
        <begin position="4646"/>
        <end position="4978"/>
    </location>
</feature>
<keyword evidence="5 9" id="KW-0547">Nucleotide-binding</keyword>
<dbReference type="FunFam" id="3.40.50.300:FF:001384">
    <property type="entry name" value="Midasin"/>
    <property type="match status" value="1"/>
</dbReference>
<dbReference type="GO" id="GO:0005730">
    <property type="term" value="C:nucleolus"/>
    <property type="evidence" value="ECO:0007669"/>
    <property type="project" value="UniProtKB-SubCell"/>
</dbReference>
<dbReference type="PROSITE" id="PS50234">
    <property type="entry name" value="VWFA"/>
    <property type="match status" value="1"/>
</dbReference>
<evidence type="ECO:0000256" key="2">
    <source>
        <dbReference type="ARBA" id="ARBA00004642"/>
    </source>
</evidence>
<evidence type="ECO:0000256" key="4">
    <source>
        <dbReference type="ARBA" id="ARBA00017143"/>
    </source>
</evidence>
<keyword evidence="7 9" id="KW-0143">Chaperone</keyword>
<protein>
    <recommendedName>
        <fullName evidence="4 9">Midasin</fullName>
    </recommendedName>
</protein>
<feature type="compositionally biased region" description="Basic and acidic residues" evidence="10">
    <location>
        <begin position="4707"/>
        <end position="4720"/>
    </location>
</feature>
<feature type="domain" description="VWFA" evidence="11">
    <location>
        <begin position="5229"/>
        <end position="5432"/>
    </location>
</feature>
<dbReference type="SMART" id="SM00382">
    <property type="entry name" value="AAA"/>
    <property type="match status" value="4"/>
</dbReference>
<dbReference type="GO" id="GO:0000027">
    <property type="term" value="P:ribosomal large subunit assembly"/>
    <property type="evidence" value="ECO:0007669"/>
    <property type="project" value="InterPro"/>
</dbReference>
<feature type="compositionally biased region" description="Basic and acidic residues" evidence="10">
    <location>
        <begin position="4727"/>
        <end position="4770"/>
    </location>
</feature>
<evidence type="ECO:0000313" key="12">
    <source>
        <dbReference type="EMBL" id="KAG6395690.1"/>
    </source>
</evidence>
<feature type="compositionally biased region" description="Acidic residues" evidence="10">
    <location>
        <begin position="4849"/>
        <end position="4859"/>
    </location>
</feature>
<dbReference type="InterPro" id="IPR011704">
    <property type="entry name" value="ATPase_dyneun-rel_AAA"/>
</dbReference>
<dbReference type="Pfam" id="PF17865">
    <property type="entry name" value="AAA_lid_5"/>
    <property type="match status" value="1"/>
</dbReference>
<evidence type="ECO:0000256" key="10">
    <source>
        <dbReference type="SAM" id="MobiDB-lite"/>
    </source>
</evidence>
<evidence type="ECO:0000256" key="5">
    <source>
        <dbReference type="ARBA" id="ARBA00022741"/>
    </source>
</evidence>
<evidence type="ECO:0000256" key="7">
    <source>
        <dbReference type="ARBA" id="ARBA00023186"/>
    </source>
</evidence>
<evidence type="ECO:0000256" key="8">
    <source>
        <dbReference type="ARBA" id="ARBA00023242"/>
    </source>
</evidence>
<reference evidence="12" key="2">
    <citation type="submission" date="2020-08" db="EMBL/GenBank/DDBJ databases">
        <title>Plant Genome Project.</title>
        <authorList>
            <person name="Zhang R.-G."/>
        </authorList>
    </citation>
    <scope>NUCLEOTIDE SEQUENCE</scope>
    <source>
        <strain evidence="12">Huo1</strain>
        <tissue evidence="12">Leaf</tissue>
    </source>
</reference>
<sequence>MAVDGSFSLESELQRFLDRCPRLKAIPSFGNLLVKGDKITEDEVVLAVGELVLHPNYTIPLLGCFRPIAQRIVERSVHLLHLVSNLRSDDDSNIEDFDEEVFLREDEDVDSPEVARVIDVYVRRRKGLRLHELACLAFCRALDLIPFLLGSILNYFKVAPAPFERIIQCTSVSKALAREPSQLLNVVRVSHRFLTLEPAVFTTLWDWSCFLDIVQQSADLTVFNDATLRTIISDLRWCSAGILSRALRLSFKASANLNTESEEAFKSYMRWQEFCMDVSLEKGGWHLEYSADDYGAVGRKDNSCSSMIDKIVPLNHFSMQGTGNPAMPFVLTSALRKGFEMVSLAVSQRWPVLLYGPAGGGKTALIFKLAHNYGSRVLSIHMDEQVDGKTLLGTYVCTEKPGEFRWQPGSLTQAVLNGFWVVFEDIDKAPSDIISILLPLLEGAVTFSTGHGEAVRVNPGFRLFSTVTSLNADTSRFSEGRNSLGAVWRKIMIAPPSKQDLIQIILQWYPELEYLALKLIETFERVNELTNFQSGLMSSSISNGRFTLRDLLKFCKRVTSLLSCSGHETITSYACENICKEAIDVFASFSTSVANRLAIMREIARLWGVVGTETLYPVNKPVIQELKSEFRIGRCNLQHAEMAVSDHIPNRNKKPFVELRSSVHALERIACSVKFNEPVLLVGETGTGKTTLVQTLAARLGQKLTVLNLSQQSDVADLLGGFKPVDAGLVCVPLYQEFVTLFTNTFPLKDNNKFLTRMRKFVDEKNWKMLLSGFQKCISRIIEIREASSGKKRKRSLSEEEELLKAWEIFSANLERAHAQVCASDGMVFSFVEGAFIRAMKNGEWVLLDEVNLAPPEIMQRVTGVLESERGSVCLAERGDIEYIHRHPNFRMFACMNPATDAGKRDLGVSLRSRFIEYFVDDVLDDEDLVLFINQFIDDDPSYRKLVCQVMKFYKAAKESEERLQDGANQKPHYSLRSLYRGLEYIKKAKRKFGLEKSIYDGFCMFFMNSLDDPSARSMNALICKELLGGRSLQPLPYYEYLAVKTPSKDNDMLKRYVLTESVEEHLKNLARAIFIGRYPVLLQGPTSSGKTSLVCYLAAVTGHEFVRINNHEHTDLQEYLGSYITDASGKLAFHEGVLVKAVRKGQWIVLDELNLAPSDVLEALNRLLDDNRELFVPEIQETIRAHPDFMLFATQNPPGVYAGRKMLSRAFRNRFVEIHVDEIPQKELVRILYERCKVPQSYAKKMVDVMRELHLHRQSSNIFAGKHGYITPRDLFRWADRYVEYVRSYEDLAYDGYYLLAERLRDDAEKRVVKEVLERLLKVQLSDGKLYKQMREPVLLVGETGGGKTTVCQLLSIMKRSKLHILNCHQYTETSDFLGGFYPVRERSKISLDYQNLCEKAAQSKAFIHFPGDSKISLDINQASQTLNVLSLIIKSYKEHSVLDPEVTMDELKDIEIIKEEMCQLLEKWRTIFTWQDGPLIEAMKSGDLFLVDEISLADDSVLERLNSVLEPERKLYLAEKGGSDLENIVAHENFFLLATMNPGGDYGKKELSPALRNRFTEIWVPSVTDIDELKSIATERILEPNLPHIVDVMLSFWEWFNLLQTGRILTVRDLLSWVSFINVSARNLTAESALIHGAFLVLLDGLSLGSNISKVEAAELRVRCLAFLLEKLKENATSFDPSSLDGLESYGWADPKSSAILTPADNTERDNLFGIHPFYIEKEWFKQMVVQTMGPLPLEWDIEVVDPVICLEFLLSIYCRQLSGTDCVSAEGFQFFAPTTQKNTMRVLRAMQLNKPVLLEGSPGVGKTSLVAALGRFSGHTVVRINLSEQTDIMDLLGSDLPIESDEGMQFAWSDGILLQALKNGSWVCLDELNLAPQSVLEFVELIIISDEHQGLNAILDHRAEVFIPELGRSFKCPSSFRVFACQNPSYQGGGRKGLPKSFLNRFTKVYVDELVDEDYLSICSTLFPSLERSLLLKLVRFNKKLYQETMMDHKFGQDGSPWEFNLRDVIRSCQIIEDASGKSKVDSFLSTIYLQRMRTSADRVEVMKLYEQTFGLKPYINLHPKVRISPDSLIVGDVSIERYQFQSSGTSNSNLKILPGLRHSIEAMTCCLKHQWLCILVGPPASGKTSLVRLLAELTGNVLNELNLSSASDISEILGSFEQYNASRHYHLVVTRVERYMNEYCNLQLESSSEAFIQRKEISARWLAFLSKTNSLATRTDNPITSDSMVPLVEIIECLKLDLDKQALPLSWSQEDLDSTLDMIRKLEDHHRSQKSVKFEWVTGSLIKAIENGEWIVLENANLCNPTVLDRINSLVEQSGSITINECGTVEGKPVILHPHPKFRMFLTVNPSYGEVSRAMRNRGVEIYMMQPDWLPDQICPKIHSEMELREIKRFIALSGIPMGRLADMMAKAHLFAKHEGSHFNISITYLELSRWVQLFQRLITNGNQTVWSIQISWEHTYLSSFGEEKGRKIVSEATSSYLSTSELYKVTSSEDYLLCLPGGWPNPLKLSDFVYYSKDACVRQNIMYLESLGNEIASSSCIGNLKRVSKVKTPPKGGSKMIHLMDAMSLHRFMFPKETNCFIANDNAGNELQLVLSQKKQKLYFAADWVMEQVTDSDYCVYVWWFEWFGSALQSSLPFFSWFSDLLKKELQHSIWTRIFQLRTELLSRSELNVNSISRPILSVNSIDVFSSGDVLNQHHILLRNLIKCVILLRHSLQQWSKENEYNHGYKTKQFEPILTSLRRMEEKVLDFFVESPSFDMLFRSYTDLLEHHILFWNSINPPQIERRVISWQLLLKDAMKLKDICPAESEQLKDILMIEIRKLETSSSLCLNSSKSLLWKHGGHPILPSSADLHQKQCQFADLCEEMWPRVKKFMEPGMIIYYISLPDISSIEGNQFHEVAVDGILFPDVELRILAMQGFCMSTYIIDNVDDNDSETTQQLDEMHQMLSERWDFEKQKLKVKLESTKLFPALCSACCAVTPDILHIRPGLDCWIRTQPIVDETSLCLDLELLKHLTQSVVVDVEEQHNDLLDLSGLLKSSLGFSLNYSARPLIDFLPHQKILWTLDAWESVKGANEKISSFTLEMWFRWHATLWEVSPILAKALPQNEECNIVMPQKLFWPLKSTMVDEILKNADPIRDFHLHKFKLRATCRSIWQSSETLISSGGTFLSAARSLFQQIICAHKNSFEDSRFVSIKTALCSIQELSNPIADLYNVQFWRLCLIHEMENIKALISLLASSNHRVFTSLINSYIEPLLTELYAVSPSDDILSAGFSLLRIGGLRYNLLVRCDDLDPTLKYSIKYSELTAKIESLEIEIESGLTTVGYALVRQECIYLAGNSHQMEDDSYKINLLDKLKAERRMFRRKMVFRPNPGKFKELKYLCNDFLKSVTAIVEWIKSIKSLKVEQVSNQVHNWQDMTSHFIYQLSKCSEYIDITEPVQVAIYEIKLGLSLIVSDVLGRSYLPNGEQSMESVLSTFHKFVRFPRVCASKRVSINVGRKAQLSINDIEWPTIVEETDLYVLQNMVELTGDTDSTRETSSHAMPASTLPFKVSVYHNILDRLKEFIAGSRFLSASSFKLLHEIFHKIASLWMKHRAKSTDDGRSELFKFRSRTFKMESILEIDVSNCAILLANDSFSEWQELLSEELDDKIRVNEEDEGLEQEWNAQESDLDGIVNIHNQLFGSVDLIQRPCSIEVSDVDRLSSFCNSYMLGMKLTRDLRGLFSSSFDAKIAPEHLLRLCLEHDDKFILHKSTCAYNFYKALSVLLSDSNSPMLAKLVEPVTHLKQRIIFLLKEWDDHTVHHLSLMKIVEVVDMILALPLDTPLAKALSALEFLINRIRNIQETVAKFPITDQLEPIFALVSTWHRLEFEAWPSLLDEVRSHFVKNAGKLWFPLYSVFLRGPDDNVDHLEEFFKTSTIGEFRKQLQLLLSFHGQLSNNLNCRSYISHYQEENVKILYNTFGFYVQLLPRVLDHIDENRKSIEKELNELLKLCRWDRVDNHLSIETFKRTRLKLRKIVKKYMDLLQQPLMEFIGQESSRSVISNHPSQRFILDQFDVIKTILDTACNEAESIAKNSSAWFADWWKRLAIVGEILGSIKDDTPPQSSFFYSEAKEQLWYTIEKLCATVVHCGEFWEEKAKKSGKKRAFAELLNLLDSCGLSKHRKPIEGQSDRSHSWLLQPSYELQHLLLRQSEDIQSSIDICHPSFDTIWRMVNKFYFKNIASFKILEKICLNFHKDLQLIEIERSCSYVDHLIEIQQEQRVVAYKFSDNLKNLRQCIWPLTNLFSSSATSAPETVSDFSKNQRATFKCMWSQKQLVDGFCTLLYEEHLLLQKVVNNHLDSCSLVKREAEKIRAFIQKVLPDFQMSKNKLDQHLLGSCKDITVGGVVLHCYGVTGEMEEQVNDNFKLINTFEKDLSGFSGHGAVKILLGHFQDLFSKAHDAEELHLSSQTRKSSENADFSGEKDINELETDFETSLKQTNKRILSILQTTGSPNCDSSSTEQPETKMVGWKIMFEKDIELLQLDLIYEDITRTIQCAGELLNYSGESANSICTKLRKLHILLDMILAFGDKVLQDFLVAHSMVSKVTYGLTNVLASLFMKGFGTIEEQENDNSNEMTQDASGTGMSEGAGVNDVSDQIQDEDQLLGASDKPNEERKDDMPSKNEKGIEMEQEFNGDTFSVSEDSGDDENNENEDDEQIESAMGDVGDKSDVVDEKLGDTNEDEDRSANEKYEQDASVKDQAQDEELRAKEDSEAMKEDAVDLDAKEADEPSEENGDEEGADGEEDMKVDKDDAYADPTGLNPDFEDKAPEEEETPGDELDGSEPMEEGETEDVENSDAQNEERADEFMEEADPENPDGDGPGNDKESDAKMPEQDVMQSDPNDNAAQSAGKSTDDFAAMAEQGDSAPDDKYSESELKDNLAPTNGQPNASDLEVRVADSTNGQQLSHEQSQTSLTPSESRIQKAQPNPCRSVGDALDGWKERVKVSVDLPDQVEKSDDMVEDADEYGYTAEFKEGTAQALGPAMAEQVKGDIAPNETETDVGGTDAKDHAAEIEIEKSPETYPITNSAMYSANDASKQQGTADMEQDSGDAMEVDGDYSQDGITLSDSLVSVKKSYISEEIRHISTSAMSDDDDELGKGSKFEPSVDTRDEAAILWRRYESRTTRLSQELAEQLRLVMEPTLASKLQGDYRTGKRINIKKVIQYIASHYRKDRIWLRRTKPSKRDYQVLIAVDDSASMSEGSCGRFAMEALVTVCRAMSQLEVGNLAVASFGQQGNIRLLHDFDQPFSPEAGIKMMSSFTFKQENTIADEPMVDLLKYVNNMLDAAVMQARSPSGCNPLEQLVLIIADGRFNEKEKLKRRVRDILSTKRMVAFLLLDSPNESIMDLQEFTGKGTEFKLSRYIDSFPFPYYVVLKNIEVLPRTLADLLRQVCDITSVLTAIAPFVNRSRKFSNSGASTQSPPKSETSLSAQLESRPLLKREYELFRSSCTMLKSYR</sequence>
<dbReference type="GO" id="GO:0005654">
    <property type="term" value="C:nucleoplasm"/>
    <property type="evidence" value="ECO:0007669"/>
    <property type="project" value="UniProtKB-SubCell"/>
</dbReference>
<dbReference type="Pfam" id="PF07728">
    <property type="entry name" value="AAA_5"/>
    <property type="match status" value="7"/>
</dbReference>
<evidence type="ECO:0000259" key="11">
    <source>
        <dbReference type="PROSITE" id="PS50234"/>
    </source>
</evidence>
<reference evidence="12" key="1">
    <citation type="submission" date="2018-01" db="EMBL/GenBank/DDBJ databases">
        <authorList>
            <person name="Mao J.F."/>
        </authorList>
    </citation>
    <scope>NUCLEOTIDE SEQUENCE</scope>
    <source>
        <strain evidence="12">Huo1</strain>
        <tissue evidence="12">Leaf</tissue>
    </source>
</reference>
<evidence type="ECO:0000256" key="1">
    <source>
        <dbReference type="ARBA" id="ARBA00004604"/>
    </source>
</evidence>
<dbReference type="CDD" id="cd00009">
    <property type="entry name" value="AAA"/>
    <property type="match status" value="1"/>
</dbReference>
<feature type="compositionally biased region" description="Basic and acidic residues" evidence="10">
    <location>
        <begin position="4652"/>
        <end position="4670"/>
    </location>
</feature>
<dbReference type="Pfam" id="PF21108">
    <property type="entry name" value="MDN1_4th"/>
    <property type="match status" value="1"/>
</dbReference>
<dbReference type="InterPro" id="IPR012099">
    <property type="entry name" value="Midasin"/>
</dbReference>
<dbReference type="Proteomes" id="UP000298416">
    <property type="component" value="Unassembled WGS sequence"/>
</dbReference>
<organism evidence="12">
    <name type="scientific">Salvia splendens</name>
    <name type="common">Scarlet sage</name>
    <dbReference type="NCBI Taxonomy" id="180675"/>
    <lineage>
        <taxon>Eukaryota</taxon>
        <taxon>Viridiplantae</taxon>
        <taxon>Streptophyta</taxon>
        <taxon>Embryophyta</taxon>
        <taxon>Tracheophyta</taxon>
        <taxon>Spermatophyta</taxon>
        <taxon>Magnoliopsida</taxon>
        <taxon>eudicotyledons</taxon>
        <taxon>Gunneridae</taxon>
        <taxon>Pentapetalae</taxon>
        <taxon>asterids</taxon>
        <taxon>lamiids</taxon>
        <taxon>Lamiales</taxon>
        <taxon>Lamiaceae</taxon>
        <taxon>Nepetoideae</taxon>
        <taxon>Mentheae</taxon>
        <taxon>Salviinae</taxon>
        <taxon>Salvia</taxon>
        <taxon>Salvia subgen. Calosphace</taxon>
        <taxon>core Calosphace</taxon>
    </lineage>
</organism>
<dbReference type="FunFam" id="3.40.50.300:FF:001368">
    <property type="entry name" value="Midasin"/>
    <property type="match status" value="1"/>
</dbReference>